<name>F4S3R2_MELLP</name>
<evidence type="ECO:0000256" key="2">
    <source>
        <dbReference type="ARBA" id="ARBA00022679"/>
    </source>
</evidence>
<dbReference type="HOGENOM" id="CLU_005027_3_1_1"/>
<dbReference type="OrthoDB" id="202415at2759"/>
<dbReference type="STRING" id="747676.F4S3R2"/>
<evidence type="ECO:0000256" key="3">
    <source>
        <dbReference type="SAM" id="Phobius"/>
    </source>
</evidence>
<feature type="transmembrane region" description="Helical" evidence="3">
    <location>
        <begin position="78"/>
        <end position="99"/>
    </location>
</feature>
<dbReference type="AlphaFoldDB" id="F4S3R2"/>
<dbReference type="InParanoid" id="F4S3R2"/>
<sequence>MNQTSTSFPLTPKLELNGHQFFKEASFKERLTYRVKRKVRASFELIIEIIKSFTISSLDQKLQFIKPSRRSRTRTQKLLTFILLIISLTTLIKWAFGLFQPGIDFRQNLNFKQPQLAKKSSLLGFGSDVLITDSKPHPIEKLMDQAGQSWKDKVDRQSTTLTMAIAQYRERYQMEPPSGFDKWFHYAQDRNHILIDEYDALMKQLAPFRNLTKFQLQSRTNLLGTRRGFGLVQIADGQVEADLKLKEETKTQTWAFAQVMKKVISLDPKLRLSEMKFAINEASEPRIVLPWQLNVEDENLEDVSSLDHALSDWEDVSDPEYGEVWDEFRKSCPPQSEARRLFLPKNLNAQQINDGSHMTLNRTTINTDRHTRFVNDSLIPIQEIYCTQTKRNVEQGLFFSDTRKLTGLFPVFSASTSQGFGDIVIPSCECFKFVSDEEFEGSSPIRLNDVAQWMDWQVDWASRSDKIHWRGLPTDGGSTPSAYQPSFRVTWMIRPKHPVLHRLLNFFFIKGVITGQMKMESIVERGLLNKEILDVGFISEEGCGVEKACEELAKGDYQFSIWQPFAAVKYFKMVLDLDGIGHSTRFLDLMASGTAVMKNTIYREYHTDWLVPWVHYIPLSLESHELYDIWSYFLGSESILTKSVNKGNRTQEQDHSTPLLSMGIEVFNQDHKLKEIAEAGFKWSKSLGREVDWEIYCYRVSYITLIGEMSHHNNCVAYIGLDTLIADVGMESNLE</sequence>
<dbReference type="InterPro" id="IPR006598">
    <property type="entry name" value="CAP10"/>
</dbReference>
<reference evidence="6" key="1">
    <citation type="journal article" date="2011" name="Proc. Natl. Acad. Sci. U.S.A.">
        <title>Obligate biotrophy features unraveled by the genomic analysis of rust fungi.</title>
        <authorList>
            <person name="Duplessis S."/>
            <person name="Cuomo C.A."/>
            <person name="Lin Y.-C."/>
            <person name="Aerts A."/>
            <person name="Tisserant E."/>
            <person name="Veneault-Fourrey C."/>
            <person name="Joly D.L."/>
            <person name="Hacquard S."/>
            <person name="Amselem J."/>
            <person name="Cantarel B.L."/>
            <person name="Chiu R."/>
            <person name="Coutinho P.M."/>
            <person name="Feau N."/>
            <person name="Field M."/>
            <person name="Frey P."/>
            <person name="Gelhaye E."/>
            <person name="Goldberg J."/>
            <person name="Grabherr M.G."/>
            <person name="Kodira C.D."/>
            <person name="Kohler A."/>
            <person name="Kuees U."/>
            <person name="Lindquist E.A."/>
            <person name="Lucas S.M."/>
            <person name="Mago R."/>
            <person name="Mauceli E."/>
            <person name="Morin E."/>
            <person name="Murat C."/>
            <person name="Pangilinan J.L."/>
            <person name="Park R."/>
            <person name="Pearson M."/>
            <person name="Quesneville H."/>
            <person name="Rouhier N."/>
            <person name="Sakthikumar S."/>
            <person name="Salamov A.A."/>
            <person name="Schmutz J."/>
            <person name="Selles B."/>
            <person name="Shapiro H."/>
            <person name="Tanguay P."/>
            <person name="Tuskan G.A."/>
            <person name="Henrissat B."/>
            <person name="Van de Peer Y."/>
            <person name="Rouze P."/>
            <person name="Ellis J.G."/>
            <person name="Dodds P.N."/>
            <person name="Schein J.E."/>
            <person name="Zhong S."/>
            <person name="Hamelin R.C."/>
            <person name="Grigoriev I.V."/>
            <person name="Szabo L.J."/>
            <person name="Martin F."/>
        </authorList>
    </citation>
    <scope>NUCLEOTIDE SEQUENCE [LARGE SCALE GENOMIC DNA]</scope>
    <source>
        <strain evidence="6">98AG31 / pathotype 3-4-7</strain>
    </source>
</reference>
<dbReference type="PANTHER" id="PTHR12203">
    <property type="entry name" value="KDEL LYS-ASP-GLU-LEU CONTAINING - RELATED"/>
    <property type="match status" value="1"/>
</dbReference>
<organism evidence="6">
    <name type="scientific">Melampsora larici-populina (strain 98AG31 / pathotype 3-4-7)</name>
    <name type="common">Poplar leaf rust fungus</name>
    <dbReference type="NCBI Taxonomy" id="747676"/>
    <lineage>
        <taxon>Eukaryota</taxon>
        <taxon>Fungi</taxon>
        <taxon>Dikarya</taxon>
        <taxon>Basidiomycota</taxon>
        <taxon>Pucciniomycotina</taxon>
        <taxon>Pucciniomycetes</taxon>
        <taxon>Pucciniales</taxon>
        <taxon>Melampsoraceae</taxon>
        <taxon>Melampsora</taxon>
    </lineage>
</organism>
<evidence type="ECO:0000313" key="5">
    <source>
        <dbReference type="EMBL" id="EGG00753.1"/>
    </source>
</evidence>
<feature type="domain" description="Glycosyl transferase CAP10" evidence="4">
    <location>
        <begin position="384"/>
        <end position="683"/>
    </location>
</feature>
<dbReference type="Proteomes" id="UP000001072">
    <property type="component" value="Unassembled WGS sequence"/>
</dbReference>
<evidence type="ECO:0000313" key="6">
    <source>
        <dbReference type="Proteomes" id="UP000001072"/>
    </source>
</evidence>
<keyword evidence="3" id="KW-0812">Transmembrane</keyword>
<gene>
    <name evidence="5" type="ORF">MELLADRAFT_39554</name>
</gene>
<dbReference type="EMBL" id="GL883144">
    <property type="protein sequence ID" value="EGG00753.1"/>
    <property type="molecule type" value="Genomic_DNA"/>
</dbReference>
<proteinExistence type="inferred from homology"/>
<dbReference type="RefSeq" id="XP_007416024.1">
    <property type="nucleotide sequence ID" value="XM_007415962.1"/>
</dbReference>
<evidence type="ECO:0000259" key="4">
    <source>
        <dbReference type="SMART" id="SM00672"/>
    </source>
</evidence>
<keyword evidence="2 5" id="KW-0808">Transferase</keyword>
<dbReference type="GO" id="GO:0016740">
    <property type="term" value="F:transferase activity"/>
    <property type="evidence" value="ECO:0007669"/>
    <property type="project" value="UniProtKB-KW"/>
</dbReference>
<dbReference type="KEGG" id="mlr:MELLADRAFT_39554"/>
<dbReference type="eggNOG" id="KOG2458">
    <property type="taxonomic scope" value="Eukaryota"/>
</dbReference>
<evidence type="ECO:0000256" key="1">
    <source>
        <dbReference type="ARBA" id="ARBA00010118"/>
    </source>
</evidence>
<keyword evidence="3" id="KW-0472">Membrane</keyword>
<dbReference type="PANTHER" id="PTHR12203:SF35">
    <property type="entry name" value="PROTEIN O-GLUCOSYLTRANSFERASE 1"/>
    <property type="match status" value="1"/>
</dbReference>
<dbReference type="InterPro" id="IPR051091">
    <property type="entry name" value="O-Glucosyltr/Glycosyltrsf_90"/>
</dbReference>
<protein>
    <submittedName>
        <fullName evidence="5">Family 90 glycosyltransferase</fullName>
    </submittedName>
</protein>
<keyword evidence="6" id="KW-1185">Reference proteome</keyword>
<keyword evidence="3" id="KW-1133">Transmembrane helix</keyword>
<dbReference type="VEuPathDB" id="FungiDB:MELLADRAFT_39554"/>
<dbReference type="SMART" id="SM00672">
    <property type="entry name" value="CAP10"/>
    <property type="match status" value="1"/>
</dbReference>
<dbReference type="GeneID" id="18927817"/>
<comment type="similarity">
    <text evidence="1">Belongs to the glycosyltransferase 90 family.</text>
</comment>
<accession>F4S3R2</accession>